<feature type="non-terminal residue" evidence="1">
    <location>
        <position position="33"/>
    </location>
</feature>
<evidence type="ECO:0000313" key="2">
    <source>
        <dbReference type="Proteomes" id="UP001596274"/>
    </source>
</evidence>
<gene>
    <name evidence="1" type="ORF">ACFQDD_08420</name>
</gene>
<keyword evidence="2" id="KW-1185">Reference proteome</keyword>
<reference evidence="1 2" key="1">
    <citation type="journal article" date="2019" name="Int. J. Syst. Evol. Microbiol.">
        <title>The Global Catalogue of Microorganisms (GCM) 10K type strain sequencing project: providing services to taxonomists for standard genome sequencing and annotation.</title>
        <authorList>
            <consortium name="The Broad Institute Genomics Platform"/>
            <consortium name="The Broad Institute Genome Sequencing Center for Infectious Disease"/>
            <person name="Wu L."/>
            <person name="Ma J."/>
        </authorList>
    </citation>
    <scope>NUCLEOTIDE SEQUENCE [LARGE SCALE GENOMIC DNA]</scope>
    <source>
        <strain evidence="1 2">PJ61</strain>
    </source>
</reference>
<proteinExistence type="predicted"/>
<evidence type="ECO:0000313" key="1">
    <source>
        <dbReference type="EMBL" id="MFC6771536.1"/>
    </source>
</evidence>
<dbReference type="AlphaFoldDB" id="A0ABD5T7Q3"/>
<protein>
    <submittedName>
        <fullName evidence="1">Transcriptional regulator</fullName>
    </submittedName>
</protein>
<name>A0ABD5T7Q3_9EURY</name>
<dbReference type="EMBL" id="JBHSWT010000416">
    <property type="protein sequence ID" value="MFC6771536.1"/>
    <property type="molecule type" value="Genomic_DNA"/>
</dbReference>
<sequence>MTDDDGHDGAAYLAGSPVRIEILRALRREPRRP</sequence>
<accession>A0ABD5T7Q3</accession>
<organism evidence="1 2">
    <name type="scientific">Halorubrum pallidum</name>
    <dbReference type="NCBI Taxonomy" id="1526114"/>
    <lineage>
        <taxon>Archaea</taxon>
        <taxon>Methanobacteriati</taxon>
        <taxon>Methanobacteriota</taxon>
        <taxon>Stenosarchaea group</taxon>
        <taxon>Halobacteria</taxon>
        <taxon>Halobacteriales</taxon>
        <taxon>Haloferacaceae</taxon>
        <taxon>Halorubrum</taxon>
    </lineage>
</organism>
<dbReference type="Proteomes" id="UP001596274">
    <property type="component" value="Unassembled WGS sequence"/>
</dbReference>
<comment type="caution">
    <text evidence="1">The sequence shown here is derived from an EMBL/GenBank/DDBJ whole genome shotgun (WGS) entry which is preliminary data.</text>
</comment>